<dbReference type="GO" id="GO:0006164">
    <property type="term" value="P:purine nucleotide biosynthetic process"/>
    <property type="evidence" value="ECO:0007669"/>
    <property type="project" value="TreeGrafter"/>
</dbReference>
<dbReference type="InterPro" id="IPR000836">
    <property type="entry name" value="PRTase_dom"/>
</dbReference>
<dbReference type="PANTHER" id="PTHR10210:SF41">
    <property type="entry name" value="RIBOSE-PHOSPHATE PYROPHOSPHOKINASE 1, CHLOROPLASTIC"/>
    <property type="match status" value="1"/>
</dbReference>
<dbReference type="InterPro" id="IPR029099">
    <property type="entry name" value="Pribosyltran_N"/>
</dbReference>
<dbReference type="GO" id="GO:0000287">
    <property type="term" value="F:magnesium ion binding"/>
    <property type="evidence" value="ECO:0007669"/>
    <property type="project" value="InterPro"/>
</dbReference>
<dbReference type="CDD" id="cd06223">
    <property type="entry name" value="PRTases_typeI"/>
    <property type="match status" value="1"/>
</dbReference>
<evidence type="ECO:0000259" key="3">
    <source>
        <dbReference type="Pfam" id="PF00156"/>
    </source>
</evidence>
<dbReference type="NCBIfam" id="NF005537">
    <property type="entry name" value="PRK07199.1"/>
    <property type="match status" value="1"/>
</dbReference>
<dbReference type="EMBL" id="CP000748">
    <property type="protein sequence ID" value="ACG80086.1"/>
    <property type="molecule type" value="Genomic_DNA"/>
</dbReference>
<gene>
    <name evidence="5" type="ordered locus">PHZ_p0143</name>
</gene>
<dbReference type="SUPFAM" id="SSF53271">
    <property type="entry name" value="PRTase-like"/>
    <property type="match status" value="2"/>
</dbReference>
<dbReference type="GO" id="GO:0002189">
    <property type="term" value="C:ribose phosphate diphosphokinase complex"/>
    <property type="evidence" value="ECO:0007669"/>
    <property type="project" value="TreeGrafter"/>
</dbReference>
<keyword evidence="1 2" id="KW-0545">Nucleotide biosynthesis</keyword>
<evidence type="ECO:0000256" key="2">
    <source>
        <dbReference type="RuleBase" id="RU004324"/>
    </source>
</evidence>
<evidence type="ECO:0000313" key="6">
    <source>
        <dbReference type="Proteomes" id="UP000001868"/>
    </source>
</evidence>
<dbReference type="HOGENOM" id="CLU_033546_2_2_5"/>
<keyword evidence="5" id="KW-0614">Plasmid</keyword>
<dbReference type="GO" id="GO:0005737">
    <property type="term" value="C:cytoplasm"/>
    <property type="evidence" value="ECO:0007669"/>
    <property type="project" value="TreeGrafter"/>
</dbReference>
<accession>B4RIB1</accession>
<comment type="similarity">
    <text evidence="2">Belongs to the ribose-phosphate pyrophosphokinase family.</text>
</comment>
<protein>
    <submittedName>
        <fullName evidence="5">Phosphoribosylpyrophosphate synthetase</fullName>
    </submittedName>
</protein>
<proteinExistence type="inferred from homology"/>
<dbReference type="InterPro" id="IPR029057">
    <property type="entry name" value="PRTase-like"/>
</dbReference>
<dbReference type="AlphaFoldDB" id="B4RIB1"/>
<reference evidence="5 6" key="1">
    <citation type="journal article" date="2008" name="BMC Genomics">
        <title>Complete genome of Phenylobacterium zucineum - a novel facultative intracellular bacterium isolated from human erythroleukemia cell line K562.</title>
        <authorList>
            <person name="Luo Y."/>
            <person name="Xu X."/>
            <person name="Ding Z."/>
            <person name="Liu Z."/>
            <person name="Zhang B."/>
            <person name="Yan Z."/>
            <person name="Sun J."/>
            <person name="Hu S."/>
            <person name="Hu X."/>
        </authorList>
    </citation>
    <scope>NUCLEOTIDE SEQUENCE [LARGE SCALE GENOMIC DNA]</scope>
    <source>
        <strain evidence="6">HLK1</strain>
        <plasmid evidence="6">Plasmid pHLK1</plasmid>
    </source>
</reference>
<evidence type="ECO:0000313" key="5">
    <source>
        <dbReference type="EMBL" id="ACG80086.1"/>
    </source>
</evidence>
<dbReference type="GO" id="GO:0006015">
    <property type="term" value="P:5-phosphoribose 1-diphosphate biosynthetic process"/>
    <property type="evidence" value="ECO:0007669"/>
    <property type="project" value="TreeGrafter"/>
</dbReference>
<feature type="domain" description="Ribose-phosphate pyrophosphokinase N-terminal" evidence="4">
    <location>
        <begin position="10"/>
        <end position="117"/>
    </location>
</feature>
<dbReference type="InterPro" id="IPR005946">
    <property type="entry name" value="Rib-P_diPkinase"/>
</dbReference>
<sequence>MSRRLVLPMPGNEGFGDRIAKALGLELTPLETRRFPDGETYLRLSEGVAGAEVLVVCTLADPDPQFLRLVFAARTARELGAATVTLIAPYLAYMRQDKRFHPGEAITSSHFAKLLSAEFDRVITVDPHLHRRRAMSEIYSARADVLHAAPALATWIAAEVSRPLIIGPDIESEQWVSEVATAAGAPFAVLRKERFGDREVRIALPDLTSWEDRTPVLVDDIVSSGRTMMEAADGLVRAGLARPVCVAVHALFAEDAYERLAAKAQRVVSTDAVPHASNQIPLTGLIAEHLRE</sequence>
<dbReference type="KEGG" id="pzu:PHZ_p0143"/>
<evidence type="ECO:0000256" key="1">
    <source>
        <dbReference type="ARBA" id="ARBA00022727"/>
    </source>
</evidence>
<dbReference type="Pfam" id="PF13793">
    <property type="entry name" value="Pribosyltran_N"/>
    <property type="match status" value="1"/>
</dbReference>
<name>B4RIB1_PHEZH</name>
<evidence type="ECO:0000259" key="4">
    <source>
        <dbReference type="Pfam" id="PF13793"/>
    </source>
</evidence>
<dbReference type="GO" id="GO:0004749">
    <property type="term" value="F:ribose phosphate diphosphokinase activity"/>
    <property type="evidence" value="ECO:0007669"/>
    <property type="project" value="TreeGrafter"/>
</dbReference>
<geneLocation type="plasmid" evidence="6">
    <name>pHLK1</name>
</geneLocation>
<dbReference type="Proteomes" id="UP000001868">
    <property type="component" value="Plasmid pHLK1"/>
</dbReference>
<dbReference type="Pfam" id="PF00156">
    <property type="entry name" value="Pribosyltran"/>
    <property type="match status" value="1"/>
</dbReference>
<feature type="domain" description="Phosphoribosyltransferase" evidence="3">
    <location>
        <begin position="150"/>
        <end position="263"/>
    </location>
</feature>
<dbReference type="PANTHER" id="PTHR10210">
    <property type="entry name" value="RIBOSE-PHOSPHATE DIPHOSPHOKINASE FAMILY MEMBER"/>
    <property type="match status" value="1"/>
</dbReference>
<keyword evidence="6" id="KW-1185">Reference proteome</keyword>
<dbReference type="NCBIfam" id="TIGR01251">
    <property type="entry name" value="ribP_PPkin"/>
    <property type="match status" value="1"/>
</dbReference>
<dbReference type="SMART" id="SM01400">
    <property type="entry name" value="Pribosyltran_N"/>
    <property type="match status" value="1"/>
</dbReference>
<dbReference type="Gene3D" id="3.40.50.2020">
    <property type="match status" value="2"/>
</dbReference>
<organism evidence="5 6">
    <name type="scientific">Phenylobacterium zucineum (strain HLK1)</name>
    <dbReference type="NCBI Taxonomy" id="450851"/>
    <lineage>
        <taxon>Bacteria</taxon>
        <taxon>Pseudomonadati</taxon>
        <taxon>Pseudomonadota</taxon>
        <taxon>Alphaproteobacteria</taxon>
        <taxon>Caulobacterales</taxon>
        <taxon>Caulobacteraceae</taxon>
        <taxon>Phenylobacterium</taxon>
    </lineage>
</organism>
<dbReference type="eggNOG" id="COG0462">
    <property type="taxonomic scope" value="Bacteria"/>
</dbReference>